<dbReference type="GO" id="GO:0015446">
    <property type="term" value="F:ATPase-coupled arsenite transmembrane transporter activity"/>
    <property type="evidence" value="ECO:0007669"/>
    <property type="project" value="InterPro"/>
</dbReference>
<name>K7RTL1_ACIA4</name>
<evidence type="ECO:0000256" key="1">
    <source>
        <dbReference type="ARBA" id="ARBA00011040"/>
    </source>
</evidence>
<dbReference type="HOGENOM" id="CLU_021619_0_0_11"/>
<dbReference type="SUPFAM" id="SSF52540">
    <property type="entry name" value="P-loop containing nucleoside triphosphate hydrolases"/>
    <property type="match status" value="2"/>
</dbReference>
<dbReference type="GO" id="GO:0005524">
    <property type="term" value="F:ATP binding"/>
    <property type="evidence" value="ECO:0007669"/>
    <property type="project" value="InterPro"/>
</dbReference>
<evidence type="ECO:0000313" key="3">
    <source>
        <dbReference type="EMBL" id="AFV88243.1"/>
    </source>
</evidence>
<dbReference type="GO" id="GO:0016887">
    <property type="term" value="F:ATP hydrolysis activity"/>
    <property type="evidence" value="ECO:0007669"/>
    <property type="project" value="InterPro"/>
</dbReference>
<dbReference type="SMART" id="SM00382">
    <property type="entry name" value="AAA"/>
    <property type="match status" value="2"/>
</dbReference>
<sequence length="588" mass="62440">MVMTQFLDNPPPHFFFTGKGGVGKTSIACATAVHLAHQGKRVLLVSTDPASNIAQVFGATIGNKITPIPQVPGLDALEIDPDEAAEAYRNKILEPVRAVLPIKEIEAITEQLSGSCTTEIASFNEFTDLLADTQATAGYDHVIFDTAPTGHTIRLLQLPGSWTSYLDNGKGDASCLGPMSGLEKNRATYRAAVEALTDPTSTRLVLVARAQQSTLREVARTLDELAELDIHATNLVVNGVLPAAAATDDLSRAIHDREQAALAAMPAALAALPRDTVSLKSVNMVGLEALATLFHDEDAPQADAQDTGGQGIGQQPHLAGLVDALPAEADHGLVMTMGKGGVGKTTVAAAIAIALVQRGKKVLLTTTDPAAHLSTTLGNDVDGLEVSAIDPEKAIEEYRDHVMASKGAKLDDAGRAALAEDLMSPCTEEIAVFQQFSRAVNKARDQFVIMDTAPTGHTLLLMDATGSYHRDITRHLDDDQRGHVTTPLMRLQDPDHTKIIVVTLPETTPVTEAQALASDLERANIHPWAWVVNNSLAAAHPTSPLLATRARSEQQQLDAVAATTNRMAVIPTQTREPVGTQQLTALSN</sequence>
<organism evidence="3 4">
    <name type="scientific">Acidipropionibacterium acidipropionici (strain ATCC 4875 / DSM 20272 / JCM 6432 / NBRC 12425 / NCIMB 8070 / 4)</name>
    <name type="common">Propionibacterium acidipropionici</name>
    <dbReference type="NCBI Taxonomy" id="1171373"/>
    <lineage>
        <taxon>Bacteria</taxon>
        <taxon>Bacillati</taxon>
        <taxon>Actinomycetota</taxon>
        <taxon>Actinomycetes</taxon>
        <taxon>Propionibacteriales</taxon>
        <taxon>Propionibacteriaceae</taxon>
        <taxon>Acidipropionibacterium</taxon>
    </lineage>
</organism>
<dbReference type="STRING" id="1171373.PACID_04000"/>
<dbReference type="PANTHER" id="PTHR10803">
    <property type="entry name" value="ARSENICAL PUMP-DRIVING ATPASE ARSENITE-TRANSLOCATING ATPASE"/>
    <property type="match status" value="1"/>
</dbReference>
<feature type="domain" description="AAA+ ATPase" evidence="2">
    <location>
        <begin position="330"/>
        <end position="526"/>
    </location>
</feature>
<dbReference type="InterPro" id="IPR027541">
    <property type="entry name" value="Ars_ATPase"/>
</dbReference>
<dbReference type="InterPro" id="IPR016300">
    <property type="entry name" value="ATPase_ArsA/GET3"/>
</dbReference>
<dbReference type="AlphaFoldDB" id="K7RTL1"/>
<dbReference type="PATRIC" id="fig|1171373.8.peg.404"/>
<comment type="similarity">
    <text evidence="1">Belongs to the arsA ATPase family.</text>
</comment>
<dbReference type="NCBIfam" id="TIGR00345">
    <property type="entry name" value="GET3_arsA_TRC40"/>
    <property type="match status" value="1"/>
</dbReference>
<dbReference type="Proteomes" id="UP000000214">
    <property type="component" value="Chromosome"/>
</dbReference>
<dbReference type="EC" id="3.6.3.16" evidence="3"/>
<keyword evidence="3" id="KW-0378">Hydrolase</keyword>
<dbReference type="EMBL" id="CP003493">
    <property type="protein sequence ID" value="AFV88243.1"/>
    <property type="molecule type" value="Genomic_DNA"/>
</dbReference>
<proteinExistence type="inferred from homology"/>
<dbReference type="Pfam" id="PF02374">
    <property type="entry name" value="ArsA_ATPase"/>
    <property type="match status" value="3"/>
</dbReference>
<evidence type="ECO:0000259" key="2">
    <source>
        <dbReference type="SMART" id="SM00382"/>
    </source>
</evidence>
<dbReference type="InterPro" id="IPR025723">
    <property type="entry name" value="ArsA/GET3_ATPase-like"/>
</dbReference>
<dbReference type="CDD" id="cd02035">
    <property type="entry name" value="ArsA"/>
    <property type="match status" value="2"/>
</dbReference>
<feature type="domain" description="AAA+ ATPase" evidence="2">
    <location>
        <begin position="10"/>
        <end position="231"/>
    </location>
</feature>
<dbReference type="InterPro" id="IPR027417">
    <property type="entry name" value="P-loop_NTPase"/>
</dbReference>
<evidence type="ECO:0000313" key="4">
    <source>
        <dbReference type="Proteomes" id="UP000000214"/>
    </source>
</evidence>
<accession>K7RTL1</accession>
<dbReference type="PANTHER" id="PTHR10803:SF3">
    <property type="entry name" value="ATPASE GET3"/>
    <property type="match status" value="1"/>
</dbReference>
<protein>
    <submittedName>
        <fullName evidence="3">Arsenite-transporting ATPase</fullName>
        <ecNumber evidence="3">3.6.3.16</ecNumber>
    </submittedName>
</protein>
<dbReference type="PIRSF" id="PIRSF001327">
    <property type="entry name" value="Arsenical_pump-driving_ATPase"/>
    <property type="match status" value="1"/>
</dbReference>
<dbReference type="eggNOG" id="COG0003">
    <property type="taxonomic scope" value="Bacteria"/>
</dbReference>
<dbReference type="NCBIfam" id="TIGR04291">
    <property type="entry name" value="arsen_driv_ArsA"/>
    <property type="match status" value="1"/>
</dbReference>
<reference evidence="3 4" key="1">
    <citation type="journal article" date="2012" name="BMC Genomics">
        <title>The genome sequence of Propionibacterium acidipropionici provides insights into its biotechnological and industrial potential.</title>
        <authorList>
            <person name="Parizzi L.P."/>
            <person name="Grassi M.C."/>
            <person name="Llerena L.A."/>
            <person name="Carazzolle M.F."/>
            <person name="Queiroz V.L."/>
            <person name="Lunardi I."/>
            <person name="Zeidler A.F."/>
            <person name="Teixeira P.J."/>
            <person name="Mieczkowski P."/>
            <person name="Rincones J."/>
            <person name="Pereira G.A."/>
        </authorList>
    </citation>
    <scope>NUCLEOTIDE SEQUENCE [LARGE SCALE GENOMIC DNA]</scope>
    <source>
        <strain evidence="4">ATCC 4875 / DSM 20272 / JCM 6432 / NBRC 12425 / NCIMB 8070</strain>
    </source>
</reference>
<dbReference type="KEGG" id="pbo:PACID_04000"/>
<dbReference type="Gene3D" id="3.40.50.300">
    <property type="entry name" value="P-loop containing nucleotide triphosphate hydrolases"/>
    <property type="match status" value="2"/>
</dbReference>
<gene>
    <name evidence="3" type="ordered locus">PACID_04000</name>
</gene>
<dbReference type="InterPro" id="IPR003593">
    <property type="entry name" value="AAA+_ATPase"/>
</dbReference>